<name>A0AB33BKX9_MICA7</name>
<dbReference type="AlphaFoldDB" id="A0AB33BKX9"/>
<keyword evidence="3" id="KW-1185">Reference proteome</keyword>
<feature type="transmembrane region" description="Helical" evidence="1">
    <location>
        <begin position="154"/>
        <end position="175"/>
    </location>
</feature>
<reference evidence="2 3" key="1">
    <citation type="journal article" date="2018" name="Harmful Algae">
        <title>The highly heterogeneous methylated genomes and diverse restriction-modification systems of bloom-forming Microcystis.</title>
        <authorList>
            <person name="Zhao L."/>
            <person name="Song Y."/>
            <person name="Li L."/>
            <person name="Gan N."/>
            <person name="Brand J.J."/>
            <person name="Song L."/>
        </authorList>
    </citation>
    <scope>NUCLEOTIDE SEQUENCE [LARGE SCALE GENOMIC DNA]</scope>
    <source>
        <strain evidence="2 3">PCC 7806SL</strain>
    </source>
</reference>
<feature type="transmembrane region" description="Helical" evidence="1">
    <location>
        <begin position="246"/>
        <end position="268"/>
    </location>
</feature>
<accession>A0AB33BKX9</accession>
<proteinExistence type="predicted"/>
<dbReference type="Proteomes" id="UP000192439">
    <property type="component" value="Chromosome"/>
</dbReference>
<keyword evidence="1" id="KW-0472">Membrane</keyword>
<feature type="transmembrane region" description="Helical" evidence="1">
    <location>
        <begin position="280"/>
        <end position="300"/>
    </location>
</feature>
<sequence length="466" mass="52450">MCKICILLVMSIFQPLPTLTISKKKKYLQASFIKLAATSIFYVSLFSLTFSDFLNAQFDIEQRSAVKVGVASGTILAFFILVGSAFFIDREFRRLLLGKTGIFYGAVVIFYTWMGWQLFGNSIDWIRMDLSICLWLIGGLAMFRIIANSYRPKIQLTSLISVSTVFIYYSISLQAERMNALANAGVTERITDWNTWAYSSLLLPLTGIALGVLCRQGWFWTISILGLVAIHLYSLGFIGATRSVTLSLLTVVIFSAFGLSYHISNGALTTKSSLKQPKRLIYLLFLIGIFLVVAVFFINFEQLFADLFQNSLIFERLFNPDHSTERSSQLRIEEAIEGLQVFQDEIEFLFGKGLGATFFSVLDYEINAFHIGILTFLLKGGLIMFGFVVFILYVKLPLLFIKSIVKPHRLDYLKRTALLTVLPGVFGWAVLLLLSGGYSPFNFLGVGFAFGTYSHIRKHGLGIFFD</sequence>
<feature type="transmembrane region" description="Helical" evidence="1">
    <location>
        <begin position="70"/>
        <end position="89"/>
    </location>
</feature>
<keyword evidence="1" id="KW-0812">Transmembrane</keyword>
<evidence type="ECO:0000313" key="2">
    <source>
        <dbReference type="EMBL" id="ARI80630.1"/>
    </source>
</evidence>
<feature type="transmembrane region" description="Helical" evidence="1">
    <location>
        <begin position="32"/>
        <end position="50"/>
    </location>
</feature>
<keyword evidence="1" id="KW-1133">Transmembrane helix</keyword>
<dbReference type="EMBL" id="CP020771">
    <property type="protein sequence ID" value="ARI80630.1"/>
    <property type="molecule type" value="Genomic_DNA"/>
</dbReference>
<feature type="transmembrane region" description="Helical" evidence="1">
    <location>
        <begin position="101"/>
        <end position="119"/>
    </location>
</feature>
<protein>
    <submittedName>
        <fullName evidence="2">Uncharacterized protein</fullName>
    </submittedName>
</protein>
<feature type="transmembrane region" description="Helical" evidence="1">
    <location>
        <begin position="417"/>
        <end position="438"/>
    </location>
</feature>
<feature type="transmembrane region" description="Helical" evidence="1">
    <location>
        <begin position="195"/>
        <end position="213"/>
    </location>
</feature>
<gene>
    <name evidence="2" type="ORF">BH695_1349</name>
</gene>
<organism evidence="2 3">
    <name type="scientific">Microcystis aeruginosa PCC 7806SL</name>
    <dbReference type="NCBI Taxonomy" id="1903187"/>
    <lineage>
        <taxon>Bacteria</taxon>
        <taxon>Bacillati</taxon>
        <taxon>Cyanobacteriota</taxon>
        <taxon>Cyanophyceae</taxon>
        <taxon>Oscillatoriophycideae</taxon>
        <taxon>Chroococcales</taxon>
        <taxon>Microcystaceae</taxon>
        <taxon>Microcystis</taxon>
    </lineage>
</organism>
<evidence type="ECO:0000256" key="1">
    <source>
        <dbReference type="SAM" id="Phobius"/>
    </source>
</evidence>
<feature type="transmembrane region" description="Helical" evidence="1">
    <location>
        <begin position="218"/>
        <end position="240"/>
    </location>
</feature>
<feature type="transmembrane region" description="Helical" evidence="1">
    <location>
        <begin position="368"/>
        <end position="396"/>
    </location>
</feature>
<evidence type="ECO:0000313" key="3">
    <source>
        <dbReference type="Proteomes" id="UP000192439"/>
    </source>
</evidence>
<feature type="transmembrane region" description="Helical" evidence="1">
    <location>
        <begin position="125"/>
        <end position="147"/>
    </location>
</feature>